<feature type="region of interest" description="Disordered" evidence="1">
    <location>
        <begin position="95"/>
        <end position="114"/>
    </location>
</feature>
<evidence type="ECO:0000256" key="1">
    <source>
        <dbReference type="SAM" id="MobiDB-lite"/>
    </source>
</evidence>
<reference evidence="2 3" key="1">
    <citation type="submission" date="2014-04" db="EMBL/GenBank/DDBJ databases">
        <title>Genome evolution of avian class.</title>
        <authorList>
            <person name="Zhang G."/>
            <person name="Li C."/>
        </authorList>
    </citation>
    <scope>NUCLEOTIDE SEQUENCE [LARGE SCALE GENOMIC DNA]</scope>
    <source>
        <strain evidence="2">BGI_N320</strain>
    </source>
</reference>
<dbReference type="Pfam" id="PF15090">
    <property type="entry name" value="DUF4553"/>
    <property type="match status" value="1"/>
</dbReference>
<dbReference type="PANTHER" id="PTHR14931:SF2">
    <property type="entry name" value="LIGAND DEPENDENT NUCLEAR RECEPTOR COREPRESSOR"/>
    <property type="match status" value="1"/>
</dbReference>
<accession>A0A091HH87</accession>
<feature type="non-terminal residue" evidence="2">
    <location>
        <position position="859"/>
    </location>
</feature>
<dbReference type="EMBL" id="KL534826">
    <property type="protein sequence ID" value="KFO94045.1"/>
    <property type="molecule type" value="Genomic_DNA"/>
</dbReference>
<feature type="compositionally biased region" description="Low complexity" evidence="1">
    <location>
        <begin position="537"/>
        <end position="551"/>
    </location>
</feature>
<protein>
    <submittedName>
        <fullName evidence="2">Uncharacterized protein C10orf12</fullName>
    </submittedName>
</protein>
<feature type="compositionally biased region" description="Pro residues" evidence="1">
    <location>
        <begin position="398"/>
        <end position="411"/>
    </location>
</feature>
<evidence type="ECO:0000313" key="3">
    <source>
        <dbReference type="Proteomes" id="UP000054064"/>
    </source>
</evidence>
<feature type="non-terminal residue" evidence="2">
    <location>
        <position position="1"/>
    </location>
</feature>
<proteinExistence type="predicted"/>
<feature type="region of interest" description="Disordered" evidence="1">
    <location>
        <begin position="751"/>
        <end position="786"/>
    </location>
</feature>
<feature type="compositionally biased region" description="Basic and acidic residues" evidence="1">
    <location>
        <begin position="266"/>
        <end position="280"/>
    </location>
</feature>
<dbReference type="PANTHER" id="PTHR14931">
    <property type="entry name" value="GENE 340-RELATED"/>
    <property type="match status" value="1"/>
</dbReference>
<feature type="region of interest" description="Disordered" evidence="1">
    <location>
        <begin position="56"/>
        <end position="75"/>
    </location>
</feature>
<dbReference type="Proteomes" id="UP000054064">
    <property type="component" value="Unassembled WGS sequence"/>
</dbReference>
<feature type="region of interest" description="Disordered" evidence="1">
    <location>
        <begin position="121"/>
        <end position="150"/>
    </location>
</feature>
<feature type="compositionally biased region" description="Basic and acidic residues" evidence="1">
    <location>
        <begin position="101"/>
        <end position="113"/>
    </location>
</feature>
<feature type="region of interest" description="Disordered" evidence="1">
    <location>
        <begin position="237"/>
        <end position="551"/>
    </location>
</feature>
<feature type="compositionally biased region" description="Basic residues" evidence="1">
    <location>
        <begin position="725"/>
        <end position="739"/>
    </location>
</feature>
<feature type="region of interest" description="Disordered" evidence="1">
    <location>
        <begin position="592"/>
        <end position="739"/>
    </location>
</feature>
<name>A0A091HH87_BUCRH</name>
<gene>
    <name evidence="2" type="ORF">N320_09223</name>
</gene>
<keyword evidence="3" id="KW-1185">Reference proteome</keyword>
<organism evidence="2 3">
    <name type="scientific">Buceros rhinoceros silvestris</name>
    <dbReference type="NCBI Taxonomy" id="175836"/>
    <lineage>
        <taxon>Eukaryota</taxon>
        <taxon>Metazoa</taxon>
        <taxon>Chordata</taxon>
        <taxon>Craniata</taxon>
        <taxon>Vertebrata</taxon>
        <taxon>Euteleostomi</taxon>
        <taxon>Archelosauria</taxon>
        <taxon>Archosauria</taxon>
        <taxon>Dinosauria</taxon>
        <taxon>Saurischia</taxon>
        <taxon>Theropoda</taxon>
        <taxon>Coelurosauria</taxon>
        <taxon>Aves</taxon>
        <taxon>Neognathae</taxon>
        <taxon>Neoaves</taxon>
        <taxon>Telluraves</taxon>
        <taxon>Coraciimorphae</taxon>
        <taxon>Bucerotiformes</taxon>
        <taxon>Bucerotidae</taxon>
        <taxon>Buceros</taxon>
    </lineage>
</organism>
<dbReference type="InterPro" id="IPR028104">
    <property type="entry name" value="DUF4553"/>
</dbReference>
<evidence type="ECO:0000313" key="2">
    <source>
        <dbReference type="EMBL" id="KFO94045.1"/>
    </source>
</evidence>
<sequence length="859" mass="92008">AGKTLVEGYISVKVANVNGSEDSLDSCLGSQKSSFRALPEDSWDPGFAVMPPRRADKENTLQCSSKASLHQDIDAKEQDARPKQENHLHAVAKGKAGCHLHPADKGPLDKSKEGWLPAGTMPASHWTPSGHPRPKATSLRSTRKSKKASGLRINDYDNQCDVVYISQPITECHFESQRSVSSRKTARKSTRGYYFNGECCELPTVRTLVKSSRVEERGSSPALRTETLISSKTPLVLSVGGSAGAGRESEKRVSLRLLAKGTPTSRETKERAEPGSKEDSSAGLPPPNSPLVEGGTRVGGTIPWEADSSLVSSGDGNGGEQAADFAALPISEAPDREEGCPGSNVQTDPDVPTSLEPKSPLQHSATEGTVPLAHDGASDPAQLPGTGAIEPCGQHPAEPFPHSPCQQPPNEPLATTVGENPPEPPATLQCMDVNTSIDAETEPELLDMVSDGSLEQEEAVPASTALPEILEGEAAQNNSPAGEKEPIEVEMLPEPNSSDTAGKDSVSSKDSLDKKRKKGRRVLVASDRCLRSQQSQSSTEGSAEDGGSSSSVELPCLQIKFSKNAGAKRFKRELHLDGAASVHFPNDCFPNVLLKSSEGPGTEQASKSIGEENGVTTRQTYKSILAKETVAEGENFSKDDAPANSSQSQPGEVLDISMQADPEKRNILLPPESSMPDNDAEQVDVNPAGASAKDEESSDSAMDTDNLENNKPVASLPPRPSSRGGSKHPPAKAAKHKKFALQFYNLRHAPAPVDTAKKSTAGKESLQAISKLRDESSSGNDDSLALEDMDVADSKPKFMEWCAEEENQELIAEFNAQYMKVQKGWIQLEKEVQPAPKVKNKADKLKEIWKSKKRTRKSR</sequence>
<dbReference type="AlphaFoldDB" id="A0A091HH87"/>